<evidence type="ECO:0000256" key="1">
    <source>
        <dbReference type="SAM" id="MobiDB-lite"/>
    </source>
</evidence>
<accession>A0A9P6D552</accession>
<comment type="caution">
    <text evidence="2">The sequence shown here is derived from an EMBL/GenBank/DDBJ whole genome shotgun (WGS) entry which is preliminary data.</text>
</comment>
<evidence type="ECO:0000313" key="2">
    <source>
        <dbReference type="EMBL" id="KAF9493056.1"/>
    </source>
</evidence>
<dbReference type="AlphaFoldDB" id="A0A9P6D552"/>
<evidence type="ECO:0000313" key="3">
    <source>
        <dbReference type="Proteomes" id="UP000807025"/>
    </source>
</evidence>
<reference evidence="2" key="1">
    <citation type="submission" date="2020-11" db="EMBL/GenBank/DDBJ databases">
        <authorList>
            <consortium name="DOE Joint Genome Institute"/>
            <person name="Ahrendt S."/>
            <person name="Riley R."/>
            <person name="Andreopoulos W."/>
            <person name="Labutti K."/>
            <person name="Pangilinan J."/>
            <person name="Ruiz-Duenas F.J."/>
            <person name="Barrasa J.M."/>
            <person name="Sanchez-Garcia M."/>
            <person name="Camarero S."/>
            <person name="Miyauchi S."/>
            <person name="Serrano A."/>
            <person name="Linde D."/>
            <person name="Babiker R."/>
            <person name="Drula E."/>
            <person name="Ayuso-Fernandez I."/>
            <person name="Pacheco R."/>
            <person name="Padilla G."/>
            <person name="Ferreira P."/>
            <person name="Barriuso J."/>
            <person name="Kellner H."/>
            <person name="Castanera R."/>
            <person name="Alfaro M."/>
            <person name="Ramirez L."/>
            <person name="Pisabarro A.G."/>
            <person name="Kuo A."/>
            <person name="Tritt A."/>
            <person name="Lipzen A."/>
            <person name="He G."/>
            <person name="Yan M."/>
            <person name="Ng V."/>
            <person name="Cullen D."/>
            <person name="Martin F."/>
            <person name="Rosso M.-N."/>
            <person name="Henrissat B."/>
            <person name="Hibbett D."/>
            <person name="Martinez A.T."/>
            <person name="Grigoriev I.V."/>
        </authorList>
    </citation>
    <scope>NUCLEOTIDE SEQUENCE</scope>
    <source>
        <strain evidence="2">ATCC 90797</strain>
    </source>
</reference>
<feature type="compositionally biased region" description="Basic residues" evidence="1">
    <location>
        <begin position="1"/>
        <end position="10"/>
    </location>
</feature>
<organism evidence="2 3">
    <name type="scientific">Pleurotus eryngii</name>
    <name type="common">Boletus of the steppes</name>
    <dbReference type="NCBI Taxonomy" id="5323"/>
    <lineage>
        <taxon>Eukaryota</taxon>
        <taxon>Fungi</taxon>
        <taxon>Dikarya</taxon>
        <taxon>Basidiomycota</taxon>
        <taxon>Agaricomycotina</taxon>
        <taxon>Agaricomycetes</taxon>
        <taxon>Agaricomycetidae</taxon>
        <taxon>Agaricales</taxon>
        <taxon>Pleurotineae</taxon>
        <taxon>Pleurotaceae</taxon>
        <taxon>Pleurotus</taxon>
    </lineage>
</organism>
<protein>
    <submittedName>
        <fullName evidence="2">Uncharacterized protein</fullName>
    </submittedName>
</protein>
<gene>
    <name evidence="2" type="ORF">BDN71DRAFT_1450756</name>
</gene>
<feature type="region of interest" description="Disordered" evidence="1">
    <location>
        <begin position="1"/>
        <end position="39"/>
    </location>
</feature>
<keyword evidence="3" id="KW-1185">Reference proteome</keyword>
<proteinExistence type="predicted"/>
<sequence length="86" mass="9329">MPGKRSWRFLKRSETSDPLLGLSPAAAAAHGSDTASPPFDAKRIISQEYSMDRPLVIRHTGTLGSMASRINAMPQPTPRVNLPVES</sequence>
<name>A0A9P6D552_PLEER</name>
<dbReference type="EMBL" id="MU154591">
    <property type="protein sequence ID" value="KAF9493056.1"/>
    <property type="molecule type" value="Genomic_DNA"/>
</dbReference>
<dbReference type="Proteomes" id="UP000807025">
    <property type="component" value="Unassembled WGS sequence"/>
</dbReference>